<proteinExistence type="predicted"/>
<evidence type="ECO:0000256" key="1">
    <source>
        <dbReference type="SAM" id="MobiDB-lite"/>
    </source>
</evidence>
<dbReference type="Proteomes" id="UP000521872">
    <property type="component" value="Unassembled WGS sequence"/>
</dbReference>
<comment type="caution">
    <text evidence="2">The sequence shown here is derived from an EMBL/GenBank/DDBJ whole genome shotgun (WGS) entry which is preliminary data.</text>
</comment>
<organism evidence="2 3">
    <name type="scientific">Agrocybe pediades</name>
    <dbReference type="NCBI Taxonomy" id="84607"/>
    <lineage>
        <taxon>Eukaryota</taxon>
        <taxon>Fungi</taxon>
        <taxon>Dikarya</taxon>
        <taxon>Basidiomycota</taxon>
        <taxon>Agaricomycotina</taxon>
        <taxon>Agaricomycetes</taxon>
        <taxon>Agaricomycetidae</taxon>
        <taxon>Agaricales</taxon>
        <taxon>Agaricineae</taxon>
        <taxon>Strophariaceae</taxon>
        <taxon>Agrocybe</taxon>
    </lineage>
</organism>
<name>A0A8H4QVS0_9AGAR</name>
<feature type="region of interest" description="Disordered" evidence="1">
    <location>
        <begin position="69"/>
        <end position="88"/>
    </location>
</feature>
<protein>
    <submittedName>
        <fullName evidence="2">Uncharacterized protein</fullName>
    </submittedName>
</protein>
<sequence length="301" mass="33777">MFSALKRMPQLRRLRIYREYSNTVTHYMGNLVSVHLPQLQSLQLFGPQTELHPFLELIKPSPVCSIMVSSTNLPSPPPPGNNQDSHDGVQAPLSRFYRALFPWILAYMKGRAPRNISLQADVFEPFRMCDYSSYTSASGMPNLEEELLEIEFALDSYCRSTIAELGTLSESFSSVKQLTVCIVDKHDALVPIYKAFTSVTKLTLEAYLALDLVALHAHKEQSILFPQLHSLCVMLLGKALSDSVVPKIVLDIVDFVENRAGVGLPLSCLDFLVVDRRITISDNDKERLQELPGLTIKFMSS</sequence>
<evidence type="ECO:0000313" key="2">
    <source>
        <dbReference type="EMBL" id="KAF4617748.1"/>
    </source>
</evidence>
<accession>A0A8H4QVS0</accession>
<reference evidence="2 3" key="1">
    <citation type="submission" date="2019-12" db="EMBL/GenBank/DDBJ databases">
        <authorList>
            <person name="Floudas D."/>
            <person name="Bentzer J."/>
            <person name="Ahren D."/>
            <person name="Johansson T."/>
            <person name="Persson P."/>
            <person name="Tunlid A."/>
        </authorList>
    </citation>
    <scope>NUCLEOTIDE SEQUENCE [LARGE SCALE GENOMIC DNA]</scope>
    <source>
        <strain evidence="2 3">CBS 102.39</strain>
    </source>
</reference>
<gene>
    <name evidence="2" type="ORF">D9613_005699</name>
</gene>
<dbReference type="AlphaFoldDB" id="A0A8H4QVS0"/>
<dbReference type="EMBL" id="JAACJL010000030">
    <property type="protein sequence ID" value="KAF4617748.1"/>
    <property type="molecule type" value="Genomic_DNA"/>
</dbReference>
<evidence type="ECO:0000313" key="3">
    <source>
        <dbReference type="Proteomes" id="UP000521872"/>
    </source>
</evidence>
<keyword evidence="3" id="KW-1185">Reference proteome</keyword>